<keyword evidence="9" id="KW-0411">Iron-sulfur</keyword>
<evidence type="ECO:0000256" key="5">
    <source>
        <dbReference type="ARBA" id="ARBA00022714"/>
    </source>
</evidence>
<dbReference type="Pfam" id="PF20256">
    <property type="entry name" value="MoCoBD_2"/>
    <property type="match status" value="1"/>
</dbReference>
<gene>
    <name evidence="12" type="ORF">METZ01_LOCUS70637</name>
</gene>
<sequence>MSTKDIVGRPIAHDSANMHVQGSATYIDDMPAPEGTLHVAFVLSDVAHGKIKLIDTEKAQQAYGVHSVLLAQDIKHLKIGPIMHDEPLLAQDEVLFHGQAIAAVLADSHENARKAAALVKAKITELEAIVTIDQAMSKKSFLDSPLEVNIGDAEKAINSATNRLTGELTIGGQEHYYLEGQVALAVPTEDNEMVVHSSTQNPTEVQHLVAHVLNVPHNAIEVVTRRMGGGFGGKETDSSQLACICAIFAQQSRQPVKARLPRRDDILLTGKRHDFVANYEVGYNSKGKIQGIKIDFAARCGYSLDLSKAIVARTLFHADNAYYLPNASFRGFLCKTNTVSNTAFRGFGGPQGMLAIENIIEEIAYNLELDSLVVRRVNYYQQKSNNTTPYMQVVEDNIINEITAQLVDQSGYEKRRKKVARFNQQNQYLKKGLALSPVKFGISFTTSLLNQAGALVHVYKDGSIYLNHGGTEMGQGLFIKIAQVVADEFGVNLERVKVSATSTAKVPNTSPTAASSGSDLNGMAAREACIRIKSNLVAFASNHFDIDESDIKFIKSLVYLGEKEMSFDDFIKLAYLNRVELFSNGYYKTPKIYYDEAKKRGRPFYYYSYGACVSEVIVDCLTGEYKLLAVDILHDVGASLNPAIDMGQIVGGFIQGMGWLCSEELKWSDSGELLTTGASTYKIPAIGDTPEHFNVTIKPNTSNHENTIHKSKAVGEPPLMLAISTWLAIKNAIFNADQNNKSGLNAPAGFEEVFFNLNNINR</sequence>
<dbReference type="GO" id="GO:0005506">
    <property type="term" value="F:iron ion binding"/>
    <property type="evidence" value="ECO:0007669"/>
    <property type="project" value="InterPro"/>
</dbReference>
<dbReference type="PANTHER" id="PTHR11908:SF132">
    <property type="entry name" value="ALDEHYDE OXIDASE 1-RELATED"/>
    <property type="match status" value="1"/>
</dbReference>
<evidence type="ECO:0000256" key="7">
    <source>
        <dbReference type="ARBA" id="ARBA00023002"/>
    </source>
</evidence>
<evidence type="ECO:0000256" key="8">
    <source>
        <dbReference type="ARBA" id="ARBA00023004"/>
    </source>
</evidence>
<evidence type="ECO:0000256" key="2">
    <source>
        <dbReference type="ARBA" id="ARBA00001974"/>
    </source>
</evidence>
<evidence type="ECO:0000256" key="3">
    <source>
        <dbReference type="ARBA" id="ARBA00006849"/>
    </source>
</evidence>
<dbReference type="AlphaFoldDB" id="A0A381TUM4"/>
<dbReference type="InterPro" id="IPR036856">
    <property type="entry name" value="Ald_Oxase/Xan_DH_a/b_sf"/>
</dbReference>
<comment type="cofactor">
    <cofactor evidence="1">
        <name>Mo-molybdopterin</name>
        <dbReference type="ChEBI" id="CHEBI:71302"/>
    </cofactor>
</comment>
<organism evidence="12">
    <name type="scientific">marine metagenome</name>
    <dbReference type="NCBI Taxonomy" id="408172"/>
    <lineage>
        <taxon>unclassified sequences</taxon>
        <taxon>metagenomes</taxon>
        <taxon>ecological metagenomes</taxon>
    </lineage>
</organism>
<keyword evidence="7" id="KW-0560">Oxidoreductase</keyword>
<dbReference type="FunFam" id="3.30.365.10:FF:000002">
    <property type="entry name" value="Xanthine dehydrogenase oxidase"/>
    <property type="match status" value="1"/>
</dbReference>
<dbReference type="PANTHER" id="PTHR11908">
    <property type="entry name" value="XANTHINE DEHYDROGENASE"/>
    <property type="match status" value="1"/>
</dbReference>
<keyword evidence="4" id="KW-0500">Molybdenum</keyword>
<reference evidence="12" key="1">
    <citation type="submission" date="2018-05" db="EMBL/GenBank/DDBJ databases">
        <authorList>
            <person name="Lanie J.A."/>
            <person name="Ng W.-L."/>
            <person name="Kazmierczak K.M."/>
            <person name="Andrzejewski T.M."/>
            <person name="Davidsen T.M."/>
            <person name="Wayne K.J."/>
            <person name="Tettelin H."/>
            <person name="Glass J.I."/>
            <person name="Rusch D."/>
            <person name="Podicherti R."/>
            <person name="Tsui H.-C.T."/>
            <person name="Winkler M.E."/>
        </authorList>
    </citation>
    <scope>NUCLEOTIDE SEQUENCE</scope>
</reference>
<feature type="domain" description="Aldehyde oxidase/xanthine dehydrogenase a/b hammerhead" evidence="11">
    <location>
        <begin position="21"/>
        <end position="127"/>
    </location>
</feature>
<evidence type="ECO:0000256" key="4">
    <source>
        <dbReference type="ARBA" id="ARBA00022505"/>
    </source>
</evidence>
<evidence type="ECO:0000259" key="11">
    <source>
        <dbReference type="SMART" id="SM01008"/>
    </source>
</evidence>
<accession>A0A381TUM4</accession>
<dbReference type="InterPro" id="IPR014309">
    <property type="entry name" value="Xanthine_DH_Mopterin-bd_su"/>
</dbReference>
<comment type="cofactor">
    <cofactor evidence="2">
        <name>FAD</name>
        <dbReference type="ChEBI" id="CHEBI:57692"/>
    </cofactor>
</comment>
<dbReference type="Gene3D" id="3.30.365.10">
    <property type="entry name" value="Aldehyde oxidase/xanthine dehydrogenase, molybdopterin binding domain"/>
    <property type="match status" value="4"/>
</dbReference>
<evidence type="ECO:0000256" key="9">
    <source>
        <dbReference type="ARBA" id="ARBA00023014"/>
    </source>
</evidence>
<protein>
    <recommendedName>
        <fullName evidence="11">Aldehyde oxidase/xanthine dehydrogenase a/b hammerhead domain-containing protein</fullName>
    </recommendedName>
</protein>
<comment type="similarity">
    <text evidence="3">Belongs to the xanthine dehydrogenase family.</text>
</comment>
<keyword evidence="5" id="KW-0001">2Fe-2S</keyword>
<dbReference type="EMBL" id="UINC01004915">
    <property type="protein sequence ID" value="SVA17783.1"/>
    <property type="molecule type" value="Genomic_DNA"/>
</dbReference>
<keyword evidence="6" id="KW-0479">Metal-binding</keyword>
<dbReference type="Gene3D" id="3.90.1170.50">
    <property type="entry name" value="Aldehyde oxidase/xanthine dehydrogenase, a/b hammerhead"/>
    <property type="match status" value="1"/>
</dbReference>
<name>A0A381TUM4_9ZZZZ</name>
<dbReference type="FunFam" id="3.30.365.10:FF:000001">
    <property type="entry name" value="Xanthine dehydrogenase oxidase"/>
    <property type="match status" value="1"/>
</dbReference>
<dbReference type="GO" id="GO:0030151">
    <property type="term" value="F:molybdenum ion binding"/>
    <property type="evidence" value="ECO:0007669"/>
    <property type="project" value="InterPro"/>
</dbReference>
<evidence type="ECO:0000256" key="6">
    <source>
        <dbReference type="ARBA" id="ARBA00022723"/>
    </source>
</evidence>
<proteinExistence type="inferred from homology"/>
<dbReference type="SMART" id="SM01008">
    <property type="entry name" value="Ald_Xan_dh_C"/>
    <property type="match status" value="1"/>
</dbReference>
<dbReference type="GO" id="GO:0016491">
    <property type="term" value="F:oxidoreductase activity"/>
    <property type="evidence" value="ECO:0007669"/>
    <property type="project" value="UniProtKB-KW"/>
</dbReference>
<evidence type="ECO:0000256" key="10">
    <source>
        <dbReference type="ARBA" id="ARBA00034078"/>
    </source>
</evidence>
<dbReference type="Pfam" id="PF01315">
    <property type="entry name" value="Ald_Xan_dh_C"/>
    <property type="match status" value="1"/>
</dbReference>
<dbReference type="SUPFAM" id="SSF56003">
    <property type="entry name" value="Molybdenum cofactor-binding domain"/>
    <property type="match status" value="1"/>
</dbReference>
<dbReference type="Pfam" id="PF02738">
    <property type="entry name" value="MoCoBD_1"/>
    <property type="match status" value="1"/>
</dbReference>
<dbReference type="InterPro" id="IPR037165">
    <property type="entry name" value="AldOxase/xan_DH_Mopterin-bd_sf"/>
</dbReference>
<dbReference type="InterPro" id="IPR000674">
    <property type="entry name" value="Ald_Oxase/Xan_DH_a/b"/>
</dbReference>
<dbReference type="InterPro" id="IPR046867">
    <property type="entry name" value="AldOxase/xan_DH_MoCoBD2"/>
</dbReference>
<keyword evidence="8" id="KW-0408">Iron</keyword>
<evidence type="ECO:0000313" key="12">
    <source>
        <dbReference type="EMBL" id="SVA17783.1"/>
    </source>
</evidence>
<comment type="cofactor">
    <cofactor evidence="10">
        <name>[2Fe-2S] cluster</name>
        <dbReference type="ChEBI" id="CHEBI:190135"/>
    </cofactor>
</comment>
<dbReference type="InterPro" id="IPR016208">
    <property type="entry name" value="Ald_Oxase/xanthine_DH-like"/>
</dbReference>
<dbReference type="InterPro" id="IPR008274">
    <property type="entry name" value="AldOxase/xan_DH_MoCoBD1"/>
</dbReference>
<dbReference type="GO" id="GO:0051537">
    <property type="term" value="F:2 iron, 2 sulfur cluster binding"/>
    <property type="evidence" value="ECO:0007669"/>
    <property type="project" value="UniProtKB-KW"/>
</dbReference>
<dbReference type="NCBIfam" id="TIGR02965">
    <property type="entry name" value="xanthine_xdhB"/>
    <property type="match status" value="1"/>
</dbReference>
<dbReference type="SUPFAM" id="SSF54665">
    <property type="entry name" value="CO dehydrogenase molybdoprotein N-domain-like"/>
    <property type="match status" value="1"/>
</dbReference>
<evidence type="ECO:0000256" key="1">
    <source>
        <dbReference type="ARBA" id="ARBA00001924"/>
    </source>
</evidence>